<dbReference type="GO" id="GO:0009570">
    <property type="term" value="C:chloroplast stroma"/>
    <property type="evidence" value="ECO:0007669"/>
    <property type="project" value="TreeGrafter"/>
</dbReference>
<dbReference type="GO" id="GO:0009089">
    <property type="term" value="P:lysine biosynthetic process via diaminopimelate"/>
    <property type="evidence" value="ECO:0007669"/>
    <property type="project" value="InterPro"/>
</dbReference>
<organism evidence="1 2">
    <name type="scientific">Gossypium davidsonii</name>
    <name type="common">Davidson's cotton</name>
    <name type="synonym">Gossypium klotzschianum subsp. davidsonii</name>
    <dbReference type="NCBI Taxonomy" id="34287"/>
    <lineage>
        <taxon>Eukaryota</taxon>
        <taxon>Viridiplantae</taxon>
        <taxon>Streptophyta</taxon>
        <taxon>Embryophyta</taxon>
        <taxon>Tracheophyta</taxon>
        <taxon>Spermatophyta</taxon>
        <taxon>Magnoliopsida</taxon>
        <taxon>eudicotyledons</taxon>
        <taxon>Gunneridae</taxon>
        <taxon>Pentapetalae</taxon>
        <taxon>rosids</taxon>
        <taxon>malvids</taxon>
        <taxon>Malvales</taxon>
        <taxon>Malvaceae</taxon>
        <taxon>Malvoideae</taxon>
        <taxon>Gossypium</taxon>
    </lineage>
</organism>
<dbReference type="Gene3D" id="3.40.50.720">
    <property type="entry name" value="NAD(P)-binding Rossmann-like Domain"/>
    <property type="match status" value="1"/>
</dbReference>
<protein>
    <submittedName>
        <fullName evidence="1">Uncharacterized protein</fullName>
    </submittedName>
</protein>
<dbReference type="EMBL" id="JABFAC010000001">
    <property type="protein sequence ID" value="MBA0605440.1"/>
    <property type="molecule type" value="Genomic_DNA"/>
</dbReference>
<dbReference type="AlphaFoldDB" id="A0A7J8QVZ1"/>
<reference evidence="1 2" key="1">
    <citation type="journal article" date="2019" name="Genome Biol. Evol.">
        <title>Insights into the evolution of the New World diploid cottons (Gossypium, subgenus Houzingenia) based on genome sequencing.</title>
        <authorList>
            <person name="Grover C.E."/>
            <person name="Arick M.A. 2nd"/>
            <person name="Thrash A."/>
            <person name="Conover J.L."/>
            <person name="Sanders W.S."/>
            <person name="Peterson D.G."/>
            <person name="Frelichowski J.E."/>
            <person name="Scheffler J.A."/>
            <person name="Scheffler B.E."/>
            <person name="Wendel J.F."/>
        </authorList>
    </citation>
    <scope>NUCLEOTIDE SEQUENCE [LARGE SCALE GENOMIC DNA]</scope>
    <source>
        <strain evidence="1">27</strain>
        <tissue evidence="1">Leaf</tissue>
    </source>
</reference>
<evidence type="ECO:0000313" key="2">
    <source>
        <dbReference type="Proteomes" id="UP000593561"/>
    </source>
</evidence>
<dbReference type="GO" id="GO:0008839">
    <property type="term" value="F:4-hydroxy-tetrahydrodipicolinate reductase"/>
    <property type="evidence" value="ECO:0007669"/>
    <property type="project" value="InterPro"/>
</dbReference>
<dbReference type="GO" id="GO:0019877">
    <property type="term" value="P:diaminopimelate biosynthetic process"/>
    <property type="evidence" value="ECO:0007669"/>
    <property type="project" value="TreeGrafter"/>
</dbReference>
<dbReference type="InterPro" id="IPR023940">
    <property type="entry name" value="DHDPR_bac"/>
</dbReference>
<gene>
    <name evidence="1" type="ORF">Godav_018019</name>
</gene>
<dbReference type="Proteomes" id="UP000593561">
    <property type="component" value="Unassembled WGS sequence"/>
</dbReference>
<name>A0A7J8QVZ1_GOSDV</name>
<evidence type="ECO:0000313" key="1">
    <source>
        <dbReference type="EMBL" id="MBA0605440.1"/>
    </source>
</evidence>
<dbReference type="PANTHER" id="PTHR20836">
    <property type="entry name" value="DIHYDRODIPICOLINATE REDUCTASE"/>
    <property type="match status" value="1"/>
</dbReference>
<comment type="caution">
    <text evidence="1">The sequence shown here is derived from an EMBL/GenBank/DDBJ whole genome shotgun (WGS) entry which is preliminary data.</text>
</comment>
<accession>A0A7J8QVZ1</accession>
<proteinExistence type="predicted"/>
<dbReference type="PANTHER" id="PTHR20836:SF0">
    <property type="entry name" value="4-HYDROXY-TETRAHYDRODIPICOLINATE REDUCTASE 1, CHLOROPLASTIC-RELATED"/>
    <property type="match status" value="1"/>
</dbReference>
<keyword evidence="2" id="KW-1185">Reference proteome</keyword>
<sequence length="70" mass="7578">MELGCLINIDNAELYGKVGVPFVMGTTGGDRDQLYKTVEESKVVAFLAAMEIMAEQFPGAFSGYSLQVLL</sequence>